<organism evidence="1 2">
    <name type="scientific">Zarea fungicola</name>
    <dbReference type="NCBI Taxonomy" id="93591"/>
    <lineage>
        <taxon>Eukaryota</taxon>
        <taxon>Fungi</taxon>
        <taxon>Dikarya</taxon>
        <taxon>Ascomycota</taxon>
        <taxon>Pezizomycotina</taxon>
        <taxon>Sordariomycetes</taxon>
        <taxon>Hypocreomycetidae</taxon>
        <taxon>Hypocreales</taxon>
        <taxon>Cordycipitaceae</taxon>
        <taxon>Zarea</taxon>
    </lineage>
</organism>
<comment type="caution">
    <text evidence="1">The sequence shown here is derived from an EMBL/GenBank/DDBJ whole genome shotgun (WGS) entry which is preliminary data.</text>
</comment>
<sequence>MDPFSPAQQPDEGYSEDPLNSDGSALLASLSSFQSPSDLAAWVARNASMFPTSVKAELTMALLEELPTSTIAGIVQRLRPRLYIDFINHLPAEICLKILSNLDPTSLVNVLQTCRAWYNLALDRKLWERLYYLEGWKVIQKEIDAEEKKASENINTSISQIQSTDGPAPKVRAIMNDEDEDMEMVDSERSQNYKDSFSGQSLFGSPATSFSSSRRAVTPLGDVDMSNYFSKGKSVDRSFGSSDVRAKRKAPDSSPVASLSALPAPESGRFLRSKLWTWDSASSKHRVNWKYLYGMRRRLESNWELGKFSTFMFPHPDYPEDGHQECVYTIQFDSKYLVSGSRDRTMRVWDMETGRLARPPLVGHLGSVLCLQFDADPEEDLLVSGSSDSNVFIWKFSTGELIQRITRAHRESVLNVRFDKRILVTSSKDKTIKIFNRRPLRFGDLGYGQVDSVATTVKPYGYEPDLAQELPIKPPFTMIGRLDGHSAAVNAIQVKGRTIVSVSGDRSIKVWDWPDQVCKKTIPAHEKGIACVEFDERRIVSGSSDYEVCIFDAPTGLKVASLRGHANLVRTVQAGFGDLPYSRAEDEAEARLLDAEYLKAAETGELGSESERRSIRRSRRVTAGSSRSADIQVFGAKVPPGGGGGRKYGRIVSGSYDQSIIIWRRDKEGVWKPAHYLRQEEAAELAQTQHAQAASAVQVSHASLPIHHPSTTIIHQGANGTPGQLPQDSAAGRTQHFANVYMTYIDQVVPLGVTALEHGLANYPPLLGYHTYLQSAIEREPSPHLRLQLRQCVTTALNNIQNGRAQAQRQRREVLIPPGAAASVSSPAAVITGSTRGSSMVGASTVQQGHQEQQAAQPAQQAQQAQPAQQTTSIATANQGQAPTAAPTPTSAAAIQVPTGPMVGWAVPPPTANHHHHHRHHHHHHPHLPPAENAPARVFKLQFDARKIICCTQSPTIVGWDFCNGDRELQEASKFFAAID</sequence>
<reference evidence="1" key="1">
    <citation type="submission" date="2022-08" db="EMBL/GenBank/DDBJ databases">
        <title>Genome Sequence of Lecanicillium fungicola.</title>
        <authorList>
            <person name="Buettner E."/>
        </authorList>
    </citation>
    <scope>NUCLEOTIDE SEQUENCE</scope>
    <source>
        <strain evidence="1">Babe33</strain>
    </source>
</reference>
<name>A0ACC1NDC8_9HYPO</name>
<protein>
    <submittedName>
        <fullName evidence="1">Uncharacterized protein</fullName>
    </submittedName>
</protein>
<gene>
    <name evidence="1" type="ORF">NQ176_g4634</name>
</gene>
<dbReference type="Proteomes" id="UP001143910">
    <property type="component" value="Unassembled WGS sequence"/>
</dbReference>
<accession>A0ACC1NDC8</accession>
<keyword evidence="2" id="KW-1185">Reference proteome</keyword>
<dbReference type="EMBL" id="JANJQO010000520">
    <property type="protein sequence ID" value="KAJ2976975.1"/>
    <property type="molecule type" value="Genomic_DNA"/>
</dbReference>
<evidence type="ECO:0000313" key="1">
    <source>
        <dbReference type="EMBL" id="KAJ2976975.1"/>
    </source>
</evidence>
<evidence type="ECO:0000313" key="2">
    <source>
        <dbReference type="Proteomes" id="UP001143910"/>
    </source>
</evidence>
<proteinExistence type="predicted"/>